<proteinExistence type="predicted"/>
<dbReference type="InterPro" id="IPR011333">
    <property type="entry name" value="SKP1/BTB/POZ_sf"/>
</dbReference>
<reference evidence="2 3" key="1">
    <citation type="journal article" date="2021" name="Sci. Rep.">
        <title>The genome of the diatom Chaetoceros tenuissimus carries an ancient integrated fragment of an extant virus.</title>
        <authorList>
            <person name="Hongo Y."/>
            <person name="Kimura K."/>
            <person name="Takaki Y."/>
            <person name="Yoshida Y."/>
            <person name="Baba S."/>
            <person name="Kobayashi G."/>
            <person name="Nagasaki K."/>
            <person name="Hano T."/>
            <person name="Tomaru Y."/>
        </authorList>
    </citation>
    <scope>NUCLEOTIDE SEQUENCE [LARGE SCALE GENOMIC DNA]</scope>
    <source>
        <strain evidence="2 3">NIES-3715</strain>
    </source>
</reference>
<dbReference type="SUPFAM" id="SSF54695">
    <property type="entry name" value="POZ domain"/>
    <property type="match status" value="1"/>
</dbReference>
<name>A0AAD3D081_9STRA</name>
<dbReference type="AlphaFoldDB" id="A0AAD3D081"/>
<dbReference type="PANTHER" id="PTHR14499:SF136">
    <property type="entry name" value="GH08630P"/>
    <property type="match status" value="1"/>
</dbReference>
<evidence type="ECO:0000313" key="2">
    <source>
        <dbReference type="EMBL" id="GFH55452.1"/>
    </source>
</evidence>
<gene>
    <name evidence="2" type="ORF">CTEN210_11928</name>
</gene>
<dbReference type="CDD" id="cd18316">
    <property type="entry name" value="BTB_POZ_KCTD-like"/>
    <property type="match status" value="1"/>
</dbReference>
<dbReference type="GO" id="GO:0051260">
    <property type="term" value="P:protein homooligomerization"/>
    <property type="evidence" value="ECO:0007669"/>
    <property type="project" value="InterPro"/>
</dbReference>
<feature type="domain" description="BTB" evidence="1">
    <location>
        <begin position="7"/>
        <end position="106"/>
    </location>
</feature>
<comment type="caution">
    <text evidence="2">The sequence shown here is derived from an EMBL/GenBank/DDBJ whole genome shotgun (WGS) entry which is preliminary data.</text>
</comment>
<sequence>MSATQDSIVKLNVGGTHYVTSLTTINNSPKSMLAKAVSDRWKKEDSNEPIFFDRDGQRFKYVLDYLRDGKVNLPVGENVETFRTELEYFGIDIDPDSITSDEDMEIVSFKSRFRNHMKRLEDQIEVSERSHAVHLIAKDVVKRDVELQSRNCLEAVDADITSEIIYKRGKCNDLVYNFLQKLKRRGNIAENNECERSINALTVNFKLGITVKDIKTKETRGPPDYRIELSSTFVSKVRSLSYMASQKGTRTIFDDQEKGTRTIFR</sequence>
<dbReference type="InterPro" id="IPR000210">
    <property type="entry name" value="BTB/POZ_dom"/>
</dbReference>
<evidence type="ECO:0000259" key="1">
    <source>
        <dbReference type="SMART" id="SM00225"/>
    </source>
</evidence>
<dbReference type="Pfam" id="PF02214">
    <property type="entry name" value="BTB_2"/>
    <property type="match status" value="1"/>
</dbReference>
<protein>
    <recommendedName>
        <fullName evidence="1">BTB domain-containing protein</fullName>
    </recommendedName>
</protein>
<dbReference type="EMBL" id="BLLK01000049">
    <property type="protein sequence ID" value="GFH55452.1"/>
    <property type="molecule type" value="Genomic_DNA"/>
</dbReference>
<organism evidence="2 3">
    <name type="scientific">Chaetoceros tenuissimus</name>
    <dbReference type="NCBI Taxonomy" id="426638"/>
    <lineage>
        <taxon>Eukaryota</taxon>
        <taxon>Sar</taxon>
        <taxon>Stramenopiles</taxon>
        <taxon>Ochrophyta</taxon>
        <taxon>Bacillariophyta</taxon>
        <taxon>Coscinodiscophyceae</taxon>
        <taxon>Chaetocerotophycidae</taxon>
        <taxon>Chaetocerotales</taxon>
        <taxon>Chaetocerotaceae</taxon>
        <taxon>Chaetoceros</taxon>
    </lineage>
</organism>
<dbReference type="Gene3D" id="3.30.710.10">
    <property type="entry name" value="Potassium Channel Kv1.1, Chain A"/>
    <property type="match status" value="1"/>
</dbReference>
<dbReference type="SMART" id="SM00225">
    <property type="entry name" value="BTB"/>
    <property type="match status" value="1"/>
</dbReference>
<dbReference type="Proteomes" id="UP001054902">
    <property type="component" value="Unassembled WGS sequence"/>
</dbReference>
<dbReference type="PANTHER" id="PTHR14499">
    <property type="entry name" value="POTASSIUM CHANNEL TETRAMERIZATION DOMAIN-CONTAINING"/>
    <property type="match status" value="1"/>
</dbReference>
<evidence type="ECO:0000313" key="3">
    <source>
        <dbReference type="Proteomes" id="UP001054902"/>
    </source>
</evidence>
<keyword evidence="3" id="KW-1185">Reference proteome</keyword>
<accession>A0AAD3D081</accession>
<dbReference type="InterPro" id="IPR003131">
    <property type="entry name" value="T1-type_BTB"/>
</dbReference>